<keyword evidence="1" id="KW-0472">Membrane</keyword>
<reference evidence="2" key="1">
    <citation type="submission" date="2021-03" db="EMBL/GenBank/DDBJ databases">
        <title>Acanthopleuribacteraceae sp. M133.</title>
        <authorList>
            <person name="Wang G."/>
        </authorList>
    </citation>
    <scope>NUCLEOTIDE SEQUENCE</scope>
    <source>
        <strain evidence="2">M133</strain>
    </source>
</reference>
<proteinExistence type="predicted"/>
<gene>
    <name evidence="2" type="ORF">J3U87_33335</name>
</gene>
<evidence type="ECO:0000313" key="2">
    <source>
        <dbReference type="EMBL" id="QTD50494.1"/>
    </source>
</evidence>
<evidence type="ECO:0000256" key="1">
    <source>
        <dbReference type="SAM" id="Phobius"/>
    </source>
</evidence>
<organism evidence="2 3">
    <name type="scientific">Sulfidibacter corallicola</name>
    <dbReference type="NCBI Taxonomy" id="2818388"/>
    <lineage>
        <taxon>Bacteria</taxon>
        <taxon>Pseudomonadati</taxon>
        <taxon>Acidobacteriota</taxon>
        <taxon>Holophagae</taxon>
        <taxon>Acanthopleuribacterales</taxon>
        <taxon>Acanthopleuribacteraceae</taxon>
        <taxon>Sulfidibacter</taxon>
    </lineage>
</organism>
<feature type="transmembrane region" description="Helical" evidence="1">
    <location>
        <begin position="12"/>
        <end position="33"/>
    </location>
</feature>
<evidence type="ECO:0000313" key="3">
    <source>
        <dbReference type="Proteomes" id="UP000663929"/>
    </source>
</evidence>
<protein>
    <submittedName>
        <fullName evidence="2">Uncharacterized protein</fullName>
    </submittedName>
</protein>
<keyword evidence="3" id="KW-1185">Reference proteome</keyword>
<sequence>MKRGKGTLGLAFLDVLSCALGATVILAVIFSLIKDPPSAMDPHRFLFAAFQTEGNVELGVEIRTPTGVFAHVFENSPFMDLHDSAGKPQLWTSTDLGSPDHRWLFLRIPEPRKGDWTLRPYAVRWRDTRSAETSLKLRAFRWATLKESRNVMESGEMRKREDVGTAGPAFTFEDKVENIQILASITID</sequence>
<dbReference type="Proteomes" id="UP000663929">
    <property type="component" value="Chromosome"/>
</dbReference>
<dbReference type="AlphaFoldDB" id="A0A8A4TMR0"/>
<dbReference type="RefSeq" id="WP_237380243.1">
    <property type="nucleotide sequence ID" value="NZ_CP071793.1"/>
</dbReference>
<keyword evidence="1" id="KW-1133">Transmembrane helix</keyword>
<keyword evidence="1" id="KW-0812">Transmembrane</keyword>
<dbReference type="KEGG" id="scor:J3U87_33335"/>
<accession>A0A8A4TMR0</accession>
<dbReference type="EMBL" id="CP071793">
    <property type="protein sequence ID" value="QTD50494.1"/>
    <property type="molecule type" value="Genomic_DNA"/>
</dbReference>
<name>A0A8A4TMR0_SULCO</name>